<organism evidence="5 6">
    <name type="scientific">Pyricularia grisea</name>
    <name type="common">Crabgrass-specific blast fungus</name>
    <name type="synonym">Magnaporthe grisea</name>
    <dbReference type="NCBI Taxonomy" id="148305"/>
    <lineage>
        <taxon>Eukaryota</taxon>
        <taxon>Fungi</taxon>
        <taxon>Dikarya</taxon>
        <taxon>Ascomycota</taxon>
        <taxon>Pezizomycotina</taxon>
        <taxon>Sordariomycetes</taxon>
        <taxon>Sordariomycetidae</taxon>
        <taxon>Magnaporthales</taxon>
        <taxon>Pyriculariaceae</taxon>
        <taxon>Pyricularia</taxon>
    </lineage>
</organism>
<evidence type="ECO:0000313" key="5">
    <source>
        <dbReference type="Proteomes" id="UP000515153"/>
    </source>
</evidence>
<dbReference type="KEGG" id="pgri:PgNI_06473"/>
<dbReference type="InterPro" id="IPR001138">
    <property type="entry name" value="Zn2Cys6_DnaBD"/>
</dbReference>
<dbReference type="CDD" id="cd12148">
    <property type="entry name" value="fungal_TF_MHR"/>
    <property type="match status" value="1"/>
</dbReference>
<feature type="compositionally biased region" description="Low complexity" evidence="3">
    <location>
        <begin position="592"/>
        <end position="609"/>
    </location>
</feature>
<dbReference type="PANTHER" id="PTHR31668:SF20">
    <property type="entry name" value="ZN(II)2CYS6 TRANSCRIPTION FACTOR (EUROFUNG)"/>
    <property type="match status" value="1"/>
</dbReference>
<reference evidence="5 6" key="1">
    <citation type="journal article" date="2019" name="Mol. Biol. Evol.">
        <title>Blast fungal genomes show frequent chromosomal changes, gene gains and losses, and effector gene turnover.</title>
        <authorList>
            <person name="Gomez Luciano L.B."/>
            <person name="Jason Tsai I."/>
            <person name="Chuma I."/>
            <person name="Tosa Y."/>
            <person name="Chen Y.H."/>
            <person name="Li J.Y."/>
            <person name="Li M.Y."/>
            <person name="Jade Lu M.Y."/>
            <person name="Nakayashiki H."/>
            <person name="Li W.H."/>
        </authorList>
    </citation>
    <scope>NUCLEOTIDE SEQUENCE [LARGE SCALE GENOMIC DNA]</scope>
    <source>
        <strain evidence="5 6">NI907</strain>
    </source>
</reference>
<dbReference type="PROSITE" id="PS50048">
    <property type="entry name" value="ZN2_CY6_FUNGAL_2"/>
    <property type="match status" value="1"/>
</dbReference>
<reference evidence="6" key="3">
    <citation type="submission" date="2025-08" db="UniProtKB">
        <authorList>
            <consortium name="RefSeq"/>
        </authorList>
    </citation>
    <scope>IDENTIFICATION</scope>
    <source>
        <strain evidence="6">NI907</strain>
    </source>
</reference>
<dbReference type="GO" id="GO:0000981">
    <property type="term" value="F:DNA-binding transcription factor activity, RNA polymerase II-specific"/>
    <property type="evidence" value="ECO:0007669"/>
    <property type="project" value="InterPro"/>
</dbReference>
<sequence length="754" mass="83477">MTTAVKRACDACHRRKVKCDGINPCRNCSSAQLSCTYNAIPQKKGPKGSRAKVISELRETQRQTSLATKVHNRLNGAPSPPASPAPAPSRGLLTKEMVSACIEFYFANMFSIIPILNRQQVEHDLSVWETDPETYSLMTSLCAFMMLQPGMSMPGGDPYGLDAQPGASIVSARLLMEETSRVRRLYDHLEKPSLNSVCTSYFLFACHYGLEEHDRAWYHLRDALTVTLMFGMNKEESYLTVDNATASRWRRLYWLLYMTERSYAIQRGRPLSLQATINLPTLGDGPMDPFGTQLSSFLLLITIFRQFDDQFTNLWCKSRNNCSSSYINTLHKNFNEVLPHYLNNVDPQLADARNNQSWLKQLIWQLSMAKTQNVSDTTVQYPVDLQRELVSMTAAFSTQNTELINAGFIEKLCETASSLVDVLTVQPATQNPFSPFNPRETLQQIFNLVGVIRKDESRFLPLLLCKMHEVIPRLPSPMLQHMPENMCSVDIFDGFGNAGMGQPSTMQMDDFDYRFPEPSIKTEPGTSSGASVPSVTDMNSPFSSSPPVISPPVEYSQGMAQEFNPISDMMSPVGPGPQLNGPGGMGAHQTQHRMQQPPSQQQHHQFTPTSAHNHPPKPTIQAMGHNMSPHHQNSLHGGINQPSNIPGQHPLPQQPLGSAAVRGQQSFSPAGAMNHSIMPGGPAMLMRPQPPQRSNSFAIPPPSNNTQLRTVGDFQTLQRTNSDMNVLTNSMGVSMGAGGGGMMAAEIDFNTLSR</sequence>
<proteinExistence type="predicted"/>
<name>A0A6P8B480_PYRGI</name>
<dbReference type="SUPFAM" id="SSF57701">
    <property type="entry name" value="Zn2/Cys6 DNA-binding domain"/>
    <property type="match status" value="1"/>
</dbReference>
<dbReference type="RefSeq" id="XP_030982026.1">
    <property type="nucleotide sequence ID" value="XM_031126497.1"/>
</dbReference>
<dbReference type="InterPro" id="IPR036864">
    <property type="entry name" value="Zn2-C6_fun-type_DNA-bd_sf"/>
</dbReference>
<keyword evidence="2" id="KW-0539">Nucleus</keyword>
<dbReference type="Pfam" id="PF00172">
    <property type="entry name" value="Zn_clus"/>
    <property type="match status" value="1"/>
</dbReference>
<dbReference type="GO" id="GO:0006351">
    <property type="term" value="P:DNA-templated transcription"/>
    <property type="evidence" value="ECO:0007669"/>
    <property type="project" value="InterPro"/>
</dbReference>
<dbReference type="PANTHER" id="PTHR31668">
    <property type="entry name" value="GLUCOSE TRANSPORT TRANSCRIPTION REGULATOR RGT1-RELATED-RELATED"/>
    <property type="match status" value="1"/>
</dbReference>
<dbReference type="GO" id="GO:0003677">
    <property type="term" value="F:DNA binding"/>
    <property type="evidence" value="ECO:0007669"/>
    <property type="project" value="InterPro"/>
</dbReference>
<dbReference type="Proteomes" id="UP000515153">
    <property type="component" value="Chromosome I"/>
</dbReference>
<dbReference type="GeneID" id="41961406"/>
<dbReference type="Gene3D" id="4.10.240.10">
    <property type="entry name" value="Zn(2)-C6 fungal-type DNA-binding domain"/>
    <property type="match status" value="1"/>
</dbReference>
<dbReference type="Pfam" id="PF04082">
    <property type="entry name" value="Fungal_trans"/>
    <property type="match status" value="1"/>
</dbReference>
<gene>
    <name evidence="6" type="ORF">PgNI_06473</name>
</gene>
<evidence type="ECO:0000256" key="2">
    <source>
        <dbReference type="ARBA" id="ARBA00023242"/>
    </source>
</evidence>
<keyword evidence="1" id="KW-0479">Metal-binding</keyword>
<evidence type="ECO:0000313" key="6">
    <source>
        <dbReference type="RefSeq" id="XP_030982026.1"/>
    </source>
</evidence>
<dbReference type="CDD" id="cd00067">
    <property type="entry name" value="GAL4"/>
    <property type="match status" value="1"/>
</dbReference>
<feature type="domain" description="Zn(2)-C6 fungal-type" evidence="4">
    <location>
        <begin position="8"/>
        <end position="37"/>
    </location>
</feature>
<feature type="region of interest" description="Disordered" evidence="3">
    <location>
        <begin position="518"/>
        <end position="547"/>
    </location>
</feature>
<dbReference type="InterPro" id="IPR050797">
    <property type="entry name" value="Carb_Metab_Trans_Reg"/>
</dbReference>
<dbReference type="InterPro" id="IPR007219">
    <property type="entry name" value="XnlR_reg_dom"/>
</dbReference>
<feature type="compositionally biased region" description="Pro residues" evidence="3">
    <location>
        <begin position="78"/>
        <end position="87"/>
    </location>
</feature>
<dbReference type="GO" id="GO:0008270">
    <property type="term" value="F:zinc ion binding"/>
    <property type="evidence" value="ECO:0007669"/>
    <property type="project" value="InterPro"/>
</dbReference>
<feature type="compositionally biased region" description="Polar residues" evidence="3">
    <location>
        <begin position="524"/>
        <end position="539"/>
    </location>
</feature>
<evidence type="ECO:0000259" key="4">
    <source>
        <dbReference type="PROSITE" id="PS50048"/>
    </source>
</evidence>
<accession>A0A6P8B480</accession>
<evidence type="ECO:0000256" key="1">
    <source>
        <dbReference type="ARBA" id="ARBA00022723"/>
    </source>
</evidence>
<feature type="region of interest" description="Disordered" evidence="3">
    <location>
        <begin position="70"/>
        <end position="89"/>
    </location>
</feature>
<evidence type="ECO:0000256" key="3">
    <source>
        <dbReference type="SAM" id="MobiDB-lite"/>
    </source>
</evidence>
<dbReference type="AlphaFoldDB" id="A0A6P8B480"/>
<feature type="region of interest" description="Disordered" evidence="3">
    <location>
        <begin position="582"/>
        <end position="617"/>
    </location>
</feature>
<protein>
    <recommendedName>
        <fullName evidence="4">Zn(2)-C6 fungal-type domain-containing protein</fullName>
    </recommendedName>
</protein>
<dbReference type="SMART" id="SM00066">
    <property type="entry name" value="GAL4"/>
    <property type="match status" value="1"/>
</dbReference>
<reference evidence="6" key="2">
    <citation type="submission" date="2019-10" db="EMBL/GenBank/DDBJ databases">
        <authorList>
            <consortium name="NCBI Genome Project"/>
        </authorList>
    </citation>
    <scope>NUCLEOTIDE SEQUENCE</scope>
    <source>
        <strain evidence="6">NI907</strain>
    </source>
</reference>
<dbReference type="PROSITE" id="PS00463">
    <property type="entry name" value="ZN2_CY6_FUNGAL_1"/>
    <property type="match status" value="1"/>
</dbReference>
<keyword evidence="5" id="KW-1185">Reference proteome</keyword>